<reference evidence="3" key="1">
    <citation type="submission" date="2023-03" db="EMBL/GenBank/DDBJ databases">
        <title>Massive genome expansion in bonnet fungi (Mycena s.s.) driven by repeated elements and novel gene families across ecological guilds.</title>
        <authorList>
            <consortium name="Lawrence Berkeley National Laboratory"/>
            <person name="Harder C.B."/>
            <person name="Miyauchi S."/>
            <person name="Viragh M."/>
            <person name="Kuo A."/>
            <person name="Thoen E."/>
            <person name="Andreopoulos B."/>
            <person name="Lu D."/>
            <person name="Skrede I."/>
            <person name="Drula E."/>
            <person name="Henrissat B."/>
            <person name="Morin E."/>
            <person name="Kohler A."/>
            <person name="Barry K."/>
            <person name="LaButti K."/>
            <person name="Morin E."/>
            <person name="Salamov A."/>
            <person name="Lipzen A."/>
            <person name="Mereny Z."/>
            <person name="Hegedus B."/>
            <person name="Baldrian P."/>
            <person name="Stursova M."/>
            <person name="Weitz H."/>
            <person name="Taylor A."/>
            <person name="Grigoriev I.V."/>
            <person name="Nagy L.G."/>
            <person name="Martin F."/>
            <person name="Kauserud H."/>
        </authorList>
    </citation>
    <scope>NUCLEOTIDE SEQUENCE</scope>
    <source>
        <strain evidence="3">CBHHK173m</strain>
    </source>
</reference>
<feature type="domain" description="DUF6534" evidence="2">
    <location>
        <begin position="167"/>
        <end position="249"/>
    </location>
</feature>
<keyword evidence="1" id="KW-0812">Transmembrane</keyword>
<feature type="transmembrane region" description="Helical" evidence="1">
    <location>
        <begin position="203"/>
        <end position="220"/>
    </location>
</feature>
<name>A0AAD6UKX8_9AGAR</name>
<protein>
    <recommendedName>
        <fullName evidence="2">DUF6534 domain-containing protein</fullName>
    </recommendedName>
</protein>
<organism evidence="3 4">
    <name type="scientific">Mycena belliarum</name>
    <dbReference type="NCBI Taxonomy" id="1033014"/>
    <lineage>
        <taxon>Eukaryota</taxon>
        <taxon>Fungi</taxon>
        <taxon>Dikarya</taxon>
        <taxon>Basidiomycota</taxon>
        <taxon>Agaricomycotina</taxon>
        <taxon>Agaricomycetes</taxon>
        <taxon>Agaricomycetidae</taxon>
        <taxon>Agaricales</taxon>
        <taxon>Marasmiineae</taxon>
        <taxon>Mycenaceae</taxon>
        <taxon>Mycena</taxon>
    </lineage>
</organism>
<evidence type="ECO:0000313" key="3">
    <source>
        <dbReference type="EMBL" id="KAJ7104408.1"/>
    </source>
</evidence>
<dbReference type="InterPro" id="IPR045339">
    <property type="entry name" value="DUF6534"/>
</dbReference>
<dbReference type="AlphaFoldDB" id="A0AAD6UKX8"/>
<gene>
    <name evidence="3" type="ORF">B0H15DRAFT_942400</name>
</gene>
<dbReference type="PANTHER" id="PTHR40465:SF1">
    <property type="entry name" value="DUF6534 DOMAIN-CONTAINING PROTEIN"/>
    <property type="match status" value="1"/>
</dbReference>
<feature type="transmembrane region" description="Helical" evidence="1">
    <location>
        <begin position="114"/>
        <end position="143"/>
    </location>
</feature>
<feature type="transmembrane region" description="Helical" evidence="1">
    <location>
        <begin position="91"/>
        <end position="107"/>
    </location>
</feature>
<accession>A0AAD6UKX8</accession>
<feature type="transmembrane region" description="Helical" evidence="1">
    <location>
        <begin position="20"/>
        <end position="38"/>
    </location>
</feature>
<proteinExistence type="predicted"/>
<comment type="caution">
    <text evidence="3">The sequence shown here is derived from an EMBL/GenBank/DDBJ whole genome shotgun (WGS) entry which is preliminary data.</text>
</comment>
<feature type="transmembrane region" description="Helical" evidence="1">
    <location>
        <begin position="226"/>
        <end position="245"/>
    </location>
</feature>
<keyword evidence="4" id="KW-1185">Reference proteome</keyword>
<sequence>MEPLPSFDIDGTIGALEIGVFLSYILFGVETMQAYIYYGRFPDDCLYMKILVAMVWTLELGHVISTGHSLYAVSVSAFGHPERFVRAPNSMAVALLLSGVIIACGVLRGSNIPILATLIVPCLCGVLSFLRLLGCGFLFVFAIRMTSTAQWAMQWSWLLNSVWAISSANDIILAVGLTHALWTQRALTENARTMALVDKIMKWTLGSVTGIMILITFLTMQDNYIWVAWYVVTAKLYSNALFATLNSRTTLRALDASEIILGSTAPARGRETVKATMLAFATPDRSEVSTV</sequence>
<keyword evidence="1" id="KW-0472">Membrane</keyword>
<evidence type="ECO:0000313" key="4">
    <source>
        <dbReference type="Proteomes" id="UP001222325"/>
    </source>
</evidence>
<dbReference type="Pfam" id="PF20152">
    <property type="entry name" value="DUF6534"/>
    <property type="match status" value="1"/>
</dbReference>
<dbReference type="Proteomes" id="UP001222325">
    <property type="component" value="Unassembled WGS sequence"/>
</dbReference>
<keyword evidence="1" id="KW-1133">Transmembrane helix</keyword>
<dbReference type="EMBL" id="JARJCN010000001">
    <property type="protein sequence ID" value="KAJ7104408.1"/>
    <property type="molecule type" value="Genomic_DNA"/>
</dbReference>
<feature type="transmembrane region" description="Helical" evidence="1">
    <location>
        <begin position="50"/>
        <end position="71"/>
    </location>
</feature>
<evidence type="ECO:0000259" key="2">
    <source>
        <dbReference type="Pfam" id="PF20152"/>
    </source>
</evidence>
<feature type="transmembrane region" description="Helical" evidence="1">
    <location>
        <begin position="163"/>
        <end position="182"/>
    </location>
</feature>
<dbReference type="PANTHER" id="PTHR40465">
    <property type="entry name" value="CHROMOSOME 1, WHOLE GENOME SHOTGUN SEQUENCE"/>
    <property type="match status" value="1"/>
</dbReference>
<evidence type="ECO:0000256" key="1">
    <source>
        <dbReference type="SAM" id="Phobius"/>
    </source>
</evidence>